<name>A0ABX7X481_9GAMM</name>
<gene>
    <name evidence="2" type="ORF">J8380_15485</name>
</gene>
<evidence type="ECO:0008006" key="4">
    <source>
        <dbReference type="Google" id="ProtNLM"/>
    </source>
</evidence>
<proteinExistence type="predicted"/>
<evidence type="ECO:0000313" key="3">
    <source>
        <dbReference type="Proteomes" id="UP000672027"/>
    </source>
</evidence>
<dbReference type="Proteomes" id="UP000672027">
    <property type="component" value="Chromosome"/>
</dbReference>
<dbReference type="RefSeq" id="WP_210226457.1">
    <property type="nucleotide sequence ID" value="NZ_CP072800.1"/>
</dbReference>
<protein>
    <recommendedName>
        <fullName evidence="4">Cation-transporting P-type ATPase C-terminal domain-containing protein</fullName>
    </recommendedName>
</protein>
<feature type="transmembrane region" description="Helical" evidence="1">
    <location>
        <begin position="6"/>
        <end position="27"/>
    </location>
</feature>
<keyword evidence="1" id="KW-1133">Transmembrane helix</keyword>
<dbReference type="PROSITE" id="PS51257">
    <property type="entry name" value="PROKAR_LIPOPROTEIN"/>
    <property type="match status" value="1"/>
</dbReference>
<organism evidence="2 3">
    <name type="scientific">Candidatus Thiothrix anitrata</name>
    <dbReference type="NCBI Taxonomy" id="2823902"/>
    <lineage>
        <taxon>Bacteria</taxon>
        <taxon>Pseudomonadati</taxon>
        <taxon>Pseudomonadota</taxon>
        <taxon>Gammaproteobacteria</taxon>
        <taxon>Thiotrichales</taxon>
        <taxon>Thiotrichaceae</taxon>
        <taxon>Thiothrix</taxon>
    </lineage>
</organism>
<reference evidence="2 3" key="1">
    <citation type="submission" date="2021-04" db="EMBL/GenBank/DDBJ databases">
        <title>Genomics, taxonomy and metabolism of representatives of sulfur bacteria of the genus Thiothrix: Thiothrix fructosivorans QT, Thiothrix unzii A1T and three new species, Thiothrix subterranea sp. nov., Thiothrix litoralis sp. nov. and 'Candidatus Thiothrix anitrata' sp. nov.</title>
        <authorList>
            <person name="Ravin N.V."/>
            <person name="Smolyakov D."/>
            <person name="Rudenko T.S."/>
            <person name="Mardanov A.V."/>
            <person name="Beletsky A.V."/>
            <person name="Markov N.D."/>
            <person name="Fomenkov A.I."/>
            <person name="Roberts R.J."/>
            <person name="Karnachuk O.V."/>
            <person name="Novikov A."/>
            <person name="Grabovich M.Y."/>
        </authorList>
    </citation>
    <scope>NUCLEOTIDE SEQUENCE [LARGE SCALE GENOMIC DNA]</scope>
    <source>
        <strain evidence="2 3">A52</strain>
    </source>
</reference>
<keyword evidence="1" id="KW-0812">Transmembrane</keyword>
<keyword evidence="1" id="KW-0472">Membrane</keyword>
<evidence type="ECO:0000313" key="2">
    <source>
        <dbReference type="EMBL" id="QTR49618.1"/>
    </source>
</evidence>
<dbReference type="EMBL" id="CP072800">
    <property type="protein sequence ID" value="QTR49618.1"/>
    <property type="molecule type" value="Genomic_DNA"/>
</dbReference>
<sequence length="70" mass="8042">MHRFFFHTIWVAQITVGITLFSLSCWVQIEVLKNFMESATVATVLAIALEVSKALAIIWNRFLKLEEESV</sequence>
<evidence type="ECO:0000256" key="1">
    <source>
        <dbReference type="SAM" id="Phobius"/>
    </source>
</evidence>
<keyword evidence="3" id="KW-1185">Reference proteome</keyword>
<accession>A0ABX7X481</accession>